<dbReference type="Pfam" id="PF00483">
    <property type="entry name" value="NTP_transferase"/>
    <property type="match status" value="1"/>
</dbReference>
<comment type="caution">
    <text evidence="2">The sequence shown here is derived from an EMBL/GenBank/DDBJ whole genome shotgun (WGS) entry which is preliminary data.</text>
</comment>
<dbReference type="PANTHER" id="PTHR47183:SF1">
    <property type="entry name" value="GLUCOSE-1-PHOSPHATE CYTIDYLYLTRANSFERASE"/>
    <property type="match status" value="1"/>
</dbReference>
<gene>
    <name evidence="2" type="ORF">DSM107014_04945</name>
</gene>
<feature type="domain" description="Nucleotidyl transferase" evidence="1">
    <location>
        <begin position="3"/>
        <end position="43"/>
    </location>
</feature>
<evidence type="ECO:0000313" key="2">
    <source>
        <dbReference type="EMBL" id="MBR8827242.1"/>
    </source>
</evidence>
<keyword evidence="2" id="KW-0808">Transferase</keyword>
<accession>A0A941GP20</accession>
<dbReference type="SUPFAM" id="SSF53448">
    <property type="entry name" value="Nucleotide-diphospho-sugar transferases"/>
    <property type="match status" value="1"/>
</dbReference>
<dbReference type="Gene3D" id="3.90.550.10">
    <property type="entry name" value="Spore Coat Polysaccharide Biosynthesis Protein SpsA, Chain A"/>
    <property type="match status" value="1"/>
</dbReference>
<sequence>MQVVILAGGKGTRLREETEYRPKPLVEVGGRPIIWHIMKTYAKCSWS</sequence>
<dbReference type="InterPro" id="IPR013446">
    <property type="entry name" value="G1P_cyt_trans-like"/>
</dbReference>
<dbReference type="InterPro" id="IPR005835">
    <property type="entry name" value="NTP_transferase_dom"/>
</dbReference>
<reference evidence="2" key="1">
    <citation type="submission" date="2021-02" db="EMBL/GenBank/DDBJ databases">
        <title>Metagenome analyses of Stigonema ocellatum DSM 106950, Chlorogloea purpurea SAG 13.99 and Gomphosphaeria aponina DSM 107014.</title>
        <authorList>
            <person name="Marter P."/>
            <person name="Huang S."/>
        </authorList>
    </citation>
    <scope>NUCLEOTIDE SEQUENCE</scope>
    <source>
        <strain evidence="2">JP213</strain>
    </source>
</reference>
<evidence type="ECO:0000313" key="3">
    <source>
        <dbReference type="Proteomes" id="UP000767446"/>
    </source>
</evidence>
<dbReference type="EMBL" id="JADQBC010000024">
    <property type="protein sequence ID" value="MBR8827242.1"/>
    <property type="molecule type" value="Genomic_DNA"/>
</dbReference>
<dbReference type="GO" id="GO:0047343">
    <property type="term" value="F:glucose-1-phosphate cytidylyltransferase activity"/>
    <property type="evidence" value="ECO:0007669"/>
    <property type="project" value="InterPro"/>
</dbReference>
<dbReference type="Proteomes" id="UP000767446">
    <property type="component" value="Unassembled WGS sequence"/>
</dbReference>
<organism evidence="2 3">
    <name type="scientific">Gomphosphaeria aponina SAG 52.96 = DSM 107014</name>
    <dbReference type="NCBI Taxonomy" id="1521640"/>
    <lineage>
        <taxon>Bacteria</taxon>
        <taxon>Bacillati</taxon>
        <taxon>Cyanobacteriota</taxon>
        <taxon>Cyanophyceae</taxon>
        <taxon>Oscillatoriophycideae</taxon>
        <taxon>Chroococcales</taxon>
        <taxon>Gomphosphaeriaceae</taxon>
        <taxon>Gomphosphaeria</taxon>
    </lineage>
</organism>
<name>A0A941GP20_9CHRO</name>
<dbReference type="AlphaFoldDB" id="A0A941GP20"/>
<dbReference type="PANTHER" id="PTHR47183">
    <property type="entry name" value="GLUCOSE-1-PHOSPHATE CYTIDYLYLTRANSFERASE-RELATED"/>
    <property type="match status" value="1"/>
</dbReference>
<dbReference type="InterPro" id="IPR029044">
    <property type="entry name" value="Nucleotide-diphossugar_trans"/>
</dbReference>
<evidence type="ECO:0000259" key="1">
    <source>
        <dbReference type="Pfam" id="PF00483"/>
    </source>
</evidence>
<protein>
    <submittedName>
        <fullName evidence="2">NTP transferase domain-containing protein</fullName>
    </submittedName>
</protein>
<proteinExistence type="predicted"/>